<sequence>MSDNGQYCMQCNKKLERDEKAIYRRLVNRGAREYLCIPCLARYFKCSEEDIKKRIVQLKAMGCTLFG</sequence>
<dbReference type="RefSeq" id="WP_228353650.1">
    <property type="nucleotide sequence ID" value="NZ_JACEGA010000001.1"/>
</dbReference>
<accession>A0A839K4D6</accession>
<comment type="caution">
    <text evidence="1">The sequence shown here is derived from an EMBL/GenBank/DDBJ whole genome shotgun (WGS) entry which is preliminary data.</text>
</comment>
<dbReference type="Proteomes" id="UP000574276">
    <property type="component" value="Unassembled WGS sequence"/>
</dbReference>
<organism evidence="1 2">
    <name type="scientific">Variimorphobacter saccharofermentans</name>
    <dbReference type="NCBI Taxonomy" id="2755051"/>
    <lineage>
        <taxon>Bacteria</taxon>
        <taxon>Bacillati</taxon>
        <taxon>Bacillota</taxon>
        <taxon>Clostridia</taxon>
        <taxon>Lachnospirales</taxon>
        <taxon>Lachnospiraceae</taxon>
        <taxon>Variimorphobacter</taxon>
    </lineage>
</organism>
<reference evidence="1 2" key="1">
    <citation type="submission" date="2020-07" db="EMBL/GenBank/DDBJ databases">
        <title>Characterization and genome sequencing of isolate MD1, a novel member within the family Lachnospiraceae.</title>
        <authorList>
            <person name="Rettenmaier R."/>
            <person name="Di Bello L."/>
            <person name="Zinser C."/>
            <person name="Scheitz K."/>
            <person name="Liebl W."/>
            <person name="Zverlov V."/>
        </authorList>
    </citation>
    <scope>NUCLEOTIDE SEQUENCE [LARGE SCALE GENOMIC DNA]</scope>
    <source>
        <strain evidence="1 2">MD1</strain>
    </source>
</reference>
<protein>
    <submittedName>
        <fullName evidence="1">Uncharacterized protein</fullName>
    </submittedName>
</protein>
<proteinExistence type="predicted"/>
<dbReference type="AlphaFoldDB" id="A0A839K4D6"/>
<name>A0A839K4D6_9FIRM</name>
<dbReference type="EMBL" id="JACEGA010000001">
    <property type="protein sequence ID" value="MBB2184052.1"/>
    <property type="molecule type" value="Genomic_DNA"/>
</dbReference>
<keyword evidence="2" id="KW-1185">Reference proteome</keyword>
<evidence type="ECO:0000313" key="2">
    <source>
        <dbReference type="Proteomes" id="UP000574276"/>
    </source>
</evidence>
<evidence type="ECO:0000313" key="1">
    <source>
        <dbReference type="EMBL" id="MBB2184052.1"/>
    </source>
</evidence>
<gene>
    <name evidence="1" type="ORF">H0486_14320</name>
</gene>